<name>W0A631_9SPHN</name>
<organism evidence="2 3">
    <name type="scientific">Sphingomonas sanxanigenens DSM 19645 = NX02</name>
    <dbReference type="NCBI Taxonomy" id="1123269"/>
    <lineage>
        <taxon>Bacteria</taxon>
        <taxon>Pseudomonadati</taxon>
        <taxon>Pseudomonadota</taxon>
        <taxon>Alphaproteobacteria</taxon>
        <taxon>Sphingomonadales</taxon>
        <taxon>Sphingomonadaceae</taxon>
        <taxon>Sphingomonas</taxon>
    </lineage>
</organism>
<dbReference type="HOGENOM" id="CLU_1969123_0_0_5"/>
<dbReference type="PATRIC" id="fig|1123269.5.peg.28"/>
<evidence type="ECO:0000313" key="3">
    <source>
        <dbReference type="Proteomes" id="UP000018851"/>
    </source>
</evidence>
<gene>
    <name evidence="2" type="ORF">NX02_00145</name>
</gene>
<feature type="transmembrane region" description="Helical" evidence="1">
    <location>
        <begin position="66"/>
        <end position="88"/>
    </location>
</feature>
<proteinExistence type="predicted"/>
<keyword evidence="1" id="KW-1133">Transmembrane helix</keyword>
<keyword evidence="1" id="KW-0472">Membrane</keyword>
<evidence type="ECO:0000313" key="2">
    <source>
        <dbReference type="EMBL" id="AHE51798.1"/>
    </source>
</evidence>
<dbReference type="STRING" id="1123269.NX02_00145"/>
<dbReference type="Proteomes" id="UP000018851">
    <property type="component" value="Chromosome"/>
</dbReference>
<sequence>MIALLLAILIAIETVRRLPLIASFRTIAALGRRSSALLAHRGASDWSKGRGARILSARLFGSSLRAGLLILLIAAPLAAAIVTDLLLGRRLGALTALTDWQSRLIILAATISYALVRHRLAKRLQPH</sequence>
<evidence type="ECO:0000256" key="1">
    <source>
        <dbReference type="SAM" id="Phobius"/>
    </source>
</evidence>
<keyword evidence="1" id="KW-0812">Transmembrane</keyword>
<reference evidence="2 3" key="1">
    <citation type="submission" date="2013-07" db="EMBL/GenBank/DDBJ databases">
        <title>Completed genome of Sphingomonas sanxanigenens NX02.</title>
        <authorList>
            <person name="Ma T."/>
            <person name="Huang H."/>
            <person name="Wu M."/>
            <person name="Li X."/>
            <person name="Li G."/>
        </authorList>
    </citation>
    <scope>NUCLEOTIDE SEQUENCE [LARGE SCALE GENOMIC DNA]</scope>
    <source>
        <strain evidence="2 3">NX02</strain>
    </source>
</reference>
<protein>
    <submittedName>
        <fullName evidence="2">Uncharacterized protein</fullName>
    </submittedName>
</protein>
<accession>W0A631</accession>
<dbReference type="EMBL" id="CP006644">
    <property type="protein sequence ID" value="AHE51798.1"/>
    <property type="molecule type" value="Genomic_DNA"/>
</dbReference>
<dbReference type="RefSeq" id="WP_025290187.1">
    <property type="nucleotide sequence ID" value="NZ_CP006644.1"/>
</dbReference>
<dbReference type="KEGG" id="ssan:NX02_00145"/>
<dbReference type="AlphaFoldDB" id="W0A631"/>
<keyword evidence="3" id="KW-1185">Reference proteome</keyword>